<sequence length="244" mass="28734">MKKQHKQLLLTIIIIAILFYADPVFAGPGGTVAKGLFKTWWGKLLMTLIAIIFLPVIIYMKTIEYFAVKKTKKQLAQIGIKNKDFSWLNLEKNVYNIFTRVYVAWNNEDMKEVKDYVNHWYWQNQQQVHLDKWKEENLKNVSNLESISKIKPLYLEISEEENYEGSKIAFSITANIEDYLVNRDTREVVYGKKGYNDEEKIWIMEYTEGKWLLDDIREGEFSLAFAKLLNVVPDFNSKGVLNRN</sequence>
<evidence type="ECO:0000256" key="1">
    <source>
        <dbReference type="SAM" id="Phobius"/>
    </source>
</evidence>
<dbReference type="InterPro" id="IPR032710">
    <property type="entry name" value="NTF2-like_dom_sf"/>
</dbReference>
<comment type="caution">
    <text evidence="3">The sequence shown here is derived from an EMBL/GenBank/DDBJ whole genome shotgun (WGS) entry which is preliminary data.</text>
</comment>
<organism evidence="3 4">
    <name type="scientific">Olleya marilimosa</name>
    <dbReference type="NCBI Taxonomy" id="272164"/>
    <lineage>
        <taxon>Bacteria</taxon>
        <taxon>Pseudomonadati</taxon>
        <taxon>Bacteroidota</taxon>
        <taxon>Flavobacteriia</taxon>
        <taxon>Flavobacteriales</taxon>
        <taxon>Flavobacteriaceae</taxon>
    </lineage>
</organism>
<keyword evidence="1" id="KW-0812">Transmembrane</keyword>
<evidence type="ECO:0000313" key="3">
    <source>
        <dbReference type="EMBL" id="MBD3863732.1"/>
    </source>
</evidence>
<dbReference type="SUPFAM" id="SSF54427">
    <property type="entry name" value="NTF2-like"/>
    <property type="match status" value="1"/>
</dbReference>
<accession>A0ABR8LU78</accession>
<dbReference type="InterPro" id="IPR007379">
    <property type="entry name" value="Tim44-like_dom"/>
</dbReference>
<dbReference type="RefSeq" id="WP_191099732.1">
    <property type="nucleotide sequence ID" value="NZ_JACXXF010000004.1"/>
</dbReference>
<dbReference type="Proteomes" id="UP000627521">
    <property type="component" value="Unassembled WGS sequence"/>
</dbReference>
<evidence type="ECO:0000259" key="2">
    <source>
        <dbReference type="SMART" id="SM00978"/>
    </source>
</evidence>
<keyword evidence="1" id="KW-0472">Membrane</keyword>
<feature type="transmembrane region" description="Helical" evidence="1">
    <location>
        <begin position="42"/>
        <end position="60"/>
    </location>
</feature>
<keyword evidence="4" id="KW-1185">Reference proteome</keyword>
<keyword evidence="1" id="KW-1133">Transmembrane helix</keyword>
<dbReference type="SMART" id="SM00978">
    <property type="entry name" value="Tim44"/>
    <property type="match status" value="1"/>
</dbReference>
<evidence type="ECO:0000313" key="4">
    <source>
        <dbReference type="Proteomes" id="UP000627521"/>
    </source>
</evidence>
<gene>
    <name evidence="3" type="ORF">IEG06_09735</name>
</gene>
<proteinExistence type="predicted"/>
<feature type="domain" description="Tim44-like" evidence="2">
    <location>
        <begin position="71"/>
        <end position="218"/>
    </location>
</feature>
<name>A0ABR8LU78_9FLAO</name>
<dbReference type="EMBL" id="JACXXH010000005">
    <property type="protein sequence ID" value="MBD3863732.1"/>
    <property type="molecule type" value="Genomic_DNA"/>
</dbReference>
<protein>
    <recommendedName>
        <fullName evidence="2">Tim44-like domain-containing protein</fullName>
    </recommendedName>
</protein>
<reference evidence="3 4" key="1">
    <citation type="submission" date="2020-09" db="EMBL/GenBank/DDBJ databases">
        <title>Bacillus nautilus sp. nov., Chryseoglobus crepusculi sp. nov, and Psychrobacter noctis sp. nov., isolated from deep-sea sponges from the equatorial Atlantic.</title>
        <authorList>
            <person name="Stennett H.L."/>
            <person name="Williams S.E."/>
        </authorList>
    </citation>
    <scope>NUCLEOTIDE SEQUENCE [LARGE SCALE GENOMIC DNA]</scope>
    <source>
        <strain evidence="3 4">28M-24</strain>
    </source>
</reference>